<feature type="domain" description="WH2" evidence="2">
    <location>
        <begin position="431"/>
        <end position="451"/>
    </location>
</feature>
<feature type="region of interest" description="Disordered" evidence="1">
    <location>
        <begin position="121"/>
        <end position="140"/>
    </location>
</feature>
<feature type="compositionally biased region" description="Pro residues" evidence="1">
    <location>
        <begin position="468"/>
        <end position="484"/>
    </location>
</feature>
<feature type="region of interest" description="Disordered" evidence="1">
    <location>
        <begin position="467"/>
        <end position="502"/>
    </location>
</feature>
<dbReference type="CDD" id="cd21800">
    <property type="entry name" value="WH2_Wb_Cobl"/>
    <property type="match status" value="1"/>
</dbReference>
<dbReference type="GO" id="GO:0030041">
    <property type="term" value="P:actin filament polymerization"/>
    <property type="evidence" value="ECO:0007669"/>
    <property type="project" value="TreeGrafter"/>
</dbReference>
<feature type="compositionally biased region" description="Low complexity" evidence="1">
    <location>
        <begin position="236"/>
        <end position="249"/>
    </location>
</feature>
<dbReference type="SMART" id="SM00246">
    <property type="entry name" value="WH2"/>
    <property type="match status" value="3"/>
</dbReference>
<dbReference type="CDD" id="cd21799">
    <property type="entry name" value="WH2_Wa_Cobl"/>
    <property type="match status" value="1"/>
</dbReference>
<dbReference type="PANTHER" id="PTHR47008">
    <property type="entry name" value="PROTEIN CORDON-BLEU"/>
    <property type="match status" value="1"/>
</dbReference>
<organism evidence="3 4">
    <name type="scientific">Heterocephalus glaber</name>
    <name type="common">Naked mole rat</name>
    <dbReference type="NCBI Taxonomy" id="10181"/>
    <lineage>
        <taxon>Eukaryota</taxon>
        <taxon>Metazoa</taxon>
        <taxon>Chordata</taxon>
        <taxon>Craniata</taxon>
        <taxon>Vertebrata</taxon>
        <taxon>Euteleostomi</taxon>
        <taxon>Mammalia</taxon>
        <taxon>Eutheria</taxon>
        <taxon>Euarchontoglires</taxon>
        <taxon>Glires</taxon>
        <taxon>Rodentia</taxon>
        <taxon>Hystricomorpha</taxon>
        <taxon>Bathyergidae</taxon>
        <taxon>Heterocephalus</taxon>
    </lineage>
</organism>
<protein>
    <submittedName>
        <fullName evidence="4">Protein cordon-bleu-like</fullName>
    </submittedName>
</protein>
<feature type="region of interest" description="Disordered" evidence="1">
    <location>
        <begin position="157"/>
        <end position="362"/>
    </location>
</feature>
<dbReference type="GO" id="GO:0005884">
    <property type="term" value="C:actin filament"/>
    <property type="evidence" value="ECO:0007669"/>
    <property type="project" value="TreeGrafter"/>
</dbReference>
<feature type="compositionally biased region" description="Low complexity" evidence="1">
    <location>
        <begin position="157"/>
        <end position="166"/>
    </location>
</feature>
<evidence type="ECO:0000259" key="2">
    <source>
        <dbReference type="PROSITE" id="PS51082"/>
    </source>
</evidence>
<evidence type="ECO:0000313" key="4">
    <source>
        <dbReference type="RefSeq" id="XP_012925836.1"/>
    </source>
</evidence>
<dbReference type="GO" id="GO:0044295">
    <property type="term" value="C:axonal growth cone"/>
    <property type="evidence" value="ECO:0007669"/>
    <property type="project" value="TreeGrafter"/>
</dbReference>
<feature type="compositionally biased region" description="Polar residues" evidence="1">
    <location>
        <begin position="11"/>
        <end position="24"/>
    </location>
</feature>
<dbReference type="GO" id="GO:0048471">
    <property type="term" value="C:perinuclear region of cytoplasm"/>
    <property type="evidence" value="ECO:0007669"/>
    <property type="project" value="TreeGrafter"/>
</dbReference>
<dbReference type="GO" id="GO:1990357">
    <property type="term" value="C:terminal web"/>
    <property type="evidence" value="ECO:0007669"/>
    <property type="project" value="TreeGrafter"/>
</dbReference>
<feature type="compositionally biased region" description="Low complexity" evidence="1">
    <location>
        <begin position="346"/>
        <end position="359"/>
    </location>
</feature>
<sequence>MEGSPGADGSAATQGRSGAWSPSAQGWAAGADAVPVTFIGEVSEEPGPEDCGLWPDQSNGAGPSDAGPGAAQRGAGAPGWREPGRRAPAPRAVPGPPSWCRRGQPAAGRCWREPGLTTYTIVPSHAERRPYARGASPPAGALRIDELGNLVGVPGARAAAPAAPGVDSEEQQPGKVREFWRRGPGAGSAQQAPSPSPAARAPPSPASAPAQPPPSAALARAPPLRPQRRTSSQHVAAAIARRIGAGPAGQRDDKARGPPGSPQPNGGPRLSSAVPGRASREEPATLRRGCGPQEEPCTLDLGTSTVPRAPHSPDPAHAPVPHRLPATGSAQAPTREPPSCPRVPGALEAEAQPCPAPAARHADCSLPTGIFGPKKKFRPVAQKPVRKDTCLHSALMDAIHAAGGKDKLRKTAEPPEERGPRTLSYTEADSERSALLAAIRGHSGTRSLRKVSSSASAELWGCWAAVPPEAPGPLPMPQAPPAPMTAPRTSSGPLGDAVDARQALLDAIRSGSGAARLKKP</sequence>
<accession>A0AAX6QSW4</accession>
<dbReference type="GO" id="GO:0044294">
    <property type="term" value="C:dendritic growth cone"/>
    <property type="evidence" value="ECO:0007669"/>
    <property type="project" value="TreeGrafter"/>
</dbReference>
<dbReference type="GO" id="GO:0043025">
    <property type="term" value="C:neuronal cell body"/>
    <property type="evidence" value="ECO:0007669"/>
    <property type="project" value="TreeGrafter"/>
</dbReference>
<feature type="compositionally biased region" description="Basic and acidic residues" evidence="1">
    <location>
        <begin position="403"/>
        <end position="420"/>
    </location>
</feature>
<dbReference type="GO" id="GO:0005886">
    <property type="term" value="C:plasma membrane"/>
    <property type="evidence" value="ECO:0007669"/>
    <property type="project" value="TreeGrafter"/>
</dbReference>
<feature type="region of interest" description="Disordered" evidence="1">
    <location>
        <begin position="402"/>
        <end position="428"/>
    </location>
</feature>
<feature type="domain" description="WH2" evidence="2">
    <location>
        <begin position="500"/>
        <end position="520"/>
    </location>
</feature>
<dbReference type="PANTHER" id="PTHR47008:SF1">
    <property type="entry name" value="PROTEIN CORDON-BLEU"/>
    <property type="match status" value="1"/>
</dbReference>
<dbReference type="AlphaFoldDB" id="A0AAX6QSW4"/>
<keyword evidence="3" id="KW-1185">Reference proteome</keyword>
<feature type="domain" description="WH2" evidence="2">
    <location>
        <begin position="391"/>
        <end position="411"/>
    </location>
</feature>
<gene>
    <name evidence="4" type="primary">LOC106008982</name>
</gene>
<evidence type="ECO:0000313" key="3">
    <source>
        <dbReference type="Proteomes" id="UP000694906"/>
    </source>
</evidence>
<dbReference type="Pfam" id="PF02205">
    <property type="entry name" value="WH2"/>
    <property type="match status" value="3"/>
</dbReference>
<dbReference type="KEGG" id="hgl:106008982"/>
<feature type="compositionally biased region" description="Pro residues" evidence="1">
    <location>
        <begin position="194"/>
        <end position="215"/>
    </location>
</feature>
<dbReference type="Proteomes" id="UP000694906">
    <property type="component" value="Unplaced"/>
</dbReference>
<dbReference type="PROSITE" id="PS51082">
    <property type="entry name" value="WH2"/>
    <property type="match status" value="3"/>
</dbReference>
<dbReference type="GeneID" id="106008982"/>
<proteinExistence type="predicted"/>
<reference evidence="4" key="1">
    <citation type="submission" date="2025-08" db="UniProtKB">
        <authorList>
            <consortium name="RefSeq"/>
        </authorList>
    </citation>
    <scope>IDENTIFICATION</scope>
</reference>
<dbReference type="GO" id="GO:0051639">
    <property type="term" value="P:actin filament network formation"/>
    <property type="evidence" value="ECO:0007669"/>
    <property type="project" value="TreeGrafter"/>
</dbReference>
<name>A0AAX6QSW4_HETGA</name>
<dbReference type="InterPro" id="IPR003124">
    <property type="entry name" value="WH2_dom"/>
</dbReference>
<dbReference type="GO" id="GO:0001726">
    <property type="term" value="C:ruffle"/>
    <property type="evidence" value="ECO:0007669"/>
    <property type="project" value="TreeGrafter"/>
</dbReference>
<feature type="region of interest" description="Disordered" evidence="1">
    <location>
        <begin position="1"/>
        <end position="115"/>
    </location>
</feature>
<feature type="compositionally biased region" description="Low complexity" evidence="1">
    <location>
        <begin position="60"/>
        <end position="90"/>
    </location>
</feature>
<dbReference type="GO" id="GO:0003785">
    <property type="term" value="F:actin monomer binding"/>
    <property type="evidence" value="ECO:0007669"/>
    <property type="project" value="InterPro"/>
</dbReference>
<dbReference type="RefSeq" id="XP_012925836.1">
    <property type="nucleotide sequence ID" value="XM_013070382.2"/>
</dbReference>
<dbReference type="InterPro" id="IPR039895">
    <property type="entry name" value="COBL-like"/>
</dbReference>
<evidence type="ECO:0000256" key="1">
    <source>
        <dbReference type="SAM" id="MobiDB-lite"/>
    </source>
</evidence>